<dbReference type="InterPro" id="IPR021130">
    <property type="entry name" value="PRib-ATP_PPHydrolase-like"/>
</dbReference>
<evidence type="ECO:0000256" key="9">
    <source>
        <dbReference type="ARBA" id="ARBA00022605"/>
    </source>
</evidence>
<keyword evidence="9 15" id="KW-0028">Amino-acid biosynthesis</keyword>
<dbReference type="RefSeq" id="WP_018979005.1">
    <property type="nucleotide sequence ID" value="NZ_BMLN01000009.1"/>
</dbReference>
<comment type="catalytic activity">
    <reaction evidence="1 15">
        <text>1-(5-phospho-beta-D-ribosyl)-5'-AMP + H2O = 1-(5-phospho-beta-D-ribosyl)-5-[(5-phospho-beta-D-ribosylamino)methylideneamino]imidazole-4-carboxamide</text>
        <dbReference type="Rhea" id="RHEA:20049"/>
        <dbReference type="ChEBI" id="CHEBI:15377"/>
        <dbReference type="ChEBI" id="CHEBI:58435"/>
        <dbReference type="ChEBI" id="CHEBI:59457"/>
        <dbReference type="EC" id="3.5.4.19"/>
    </reaction>
</comment>
<evidence type="ECO:0000259" key="16">
    <source>
        <dbReference type="Pfam" id="PF01502"/>
    </source>
</evidence>
<evidence type="ECO:0000256" key="12">
    <source>
        <dbReference type="ARBA" id="ARBA00022840"/>
    </source>
</evidence>
<evidence type="ECO:0000256" key="11">
    <source>
        <dbReference type="ARBA" id="ARBA00022801"/>
    </source>
</evidence>
<dbReference type="EC" id="3.6.1.31" evidence="15"/>
<dbReference type="InterPro" id="IPR026660">
    <property type="entry name" value="PRA-CH"/>
</dbReference>
<dbReference type="HAMAP" id="MF_01020">
    <property type="entry name" value="HisE"/>
    <property type="match status" value="1"/>
</dbReference>
<dbReference type="Pfam" id="PF01502">
    <property type="entry name" value="PRA-CH"/>
    <property type="match status" value="1"/>
</dbReference>
<dbReference type="Proteomes" id="UP000606653">
    <property type="component" value="Unassembled WGS sequence"/>
</dbReference>
<evidence type="ECO:0000256" key="10">
    <source>
        <dbReference type="ARBA" id="ARBA00022741"/>
    </source>
</evidence>
<comment type="subcellular location">
    <subcellularLocation>
        <location evidence="3 15">Cytoplasm</location>
    </subcellularLocation>
</comment>
<keyword evidence="8 15" id="KW-0963">Cytoplasm</keyword>
<feature type="region of interest" description="Phosphoribosyl-ATP pyrophosphohydrolase" evidence="15">
    <location>
        <begin position="173"/>
        <end position="266"/>
    </location>
</feature>
<evidence type="ECO:0000256" key="3">
    <source>
        <dbReference type="ARBA" id="ARBA00004496"/>
    </source>
</evidence>
<dbReference type="InterPro" id="IPR023019">
    <property type="entry name" value="His_synth_HisIE"/>
</dbReference>
<dbReference type="Gene3D" id="1.10.287.1080">
    <property type="entry name" value="MazG-like"/>
    <property type="match status" value="1"/>
</dbReference>
<dbReference type="SUPFAM" id="SSF101386">
    <property type="entry name" value="all-alpha NTP pyrophosphatases"/>
    <property type="match status" value="1"/>
</dbReference>
<comment type="similarity">
    <text evidence="7 15">In the N-terminal section; belongs to the PRA-CH family.</text>
</comment>
<sequence length="266" mass="29159">MNRDTDVTVLPEEFAANVKWDAQGLAPVIVQDAESGEVLTLAYMNEESLRRSIESGETWFWSRSRQEFWHKGATSGNVQRIVSLSYDCDGDALLVGVQPAGPACHTGRVSCFFNKTTLESAAENGAAVTSAESIAAAPSQAGAESERVLGMEPESVNPSVGGSSASNGRFEVLAELEGIIAERYIERPEGAYTTYLFEKGIDKILKKVGEETAESIIAAKNGDNAELRLEVSDLIYHLLVLLQERKLPLDEIMDELARRHERPRRD</sequence>
<dbReference type="EMBL" id="BMLN01000009">
    <property type="protein sequence ID" value="GGO05162.1"/>
    <property type="molecule type" value="Genomic_DNA"/>
</dbReference>
<dbReference type="Pfam" id="PF01503">
    <property type="entry name" value="PRA-PH"/>
    <property type="match status" value="1"/>
</dbReference>
<reference evidence="18" key="1">
    <citation type="journal article" date="2019" name="Int. J. Syst. Evol. Microbiol.">
        <title>The Global Catalogue of Microorganisms (GCM) 10K type strain sequencing project: providing services to taxonomists for standard genome sequencing and annotation.</title>
        <authorList>
            <consortium name="The Broad Institute Genomics Platform"/>
            <consortium name="The Broad Institute Genome Sequencing Center for Infectious Disease"/>
            <person name="Wu L."/>
            <person name="Ma J."/>
        </authorList>
    </citation>
    <scope>NUCLEOTIDE SEQUENCE [LARGE SCALE GENOMIC DNA]</scope>
    <source>
        <strain evidence="18">CGMCC 1.6964</strain>
    </source>
</reference>
<evidence type="ECO:0000256" key="5">
    <source>
        <dbReference type="ARBA" id="ARBA00005204"/>
    </source>
</evidence>
<dbReference type="InterPro" id="IPR002496">
    <property type="entry name" value="PRib_AMP_CycHydrolase_dom"/>
</dbReference>
<dbReference type="SUPFAM" id="SSF141734">
    <property type="entry name" value="HisI-like"/>
    <property type="match status" value="1"/>
</dbReference>
<keyword evidence="12 15" id="KW-0067">ATP-binding</keyword>
<accession>A0ABQ2L6S2</accession>
<dbReference type="InterPro" id="IPR038019">
    <property type="entry name" value="PRib_AMP_CycHydrolase_sf"/>
</dbReference>
<organism evidence="17 18">
    <name type="scientific">Saccharibacillus kuerlensis</name>
    <dbReference type="NCBI Taxonomy" id="459527"/>
    <lineage>
        <taxon>Bacteria</taxon>
        <taxon>Bacillati</taxon>
        <taxon>Bacillota</taxon>
        <taxon>Bacilli</taxon>
        <taxon>Bacillales</taxon>
        <taxon>Paenibacillaceae</taxon>
        <taxon>Saccharibacillus</taxon>
    </lineage>
</organism>
<evidence type="ECO:0000256" key="8">
    <source>
        <dbReference type="ARBA" id="ARBA00022490"/>
    </source>
</evidence>
<feature type="region of interest" description="Phosphoribosyl-AMP cyclohydrolase" evidence="15">
    <location>
        <begin position="1"/>
        <end position="172"/>
    </location>
</feature>
<keyword evidence="14 15" id="KW-0511">Multifunctional enzyme</keyword>
<dbReference type="HAMAP" id="MF_01021">
    <property type="entry name" value="HisI"/>
    <property type="match status" value="1"/>
</dbReference>
<evidence type="ECO:0000256" key="14">
    <source>
        <dbReference type="ARBA" id="ARBA00023268"/>
    </source>
</evidence>
<comment type="pathway">
    <text evidence="5 15">Amino-acid biosynthesis; L-histidine biosynthesis; L-histidine from 5-phospho-alpha-D-ribose 1-diphosphate: step 2/9.</text>
</comment>
<dbReference type="PANTHER" id="PTHR42945:SF9">
    <property type="entry name" value="HISTIDINE BIOSYNTHESIS BIFUNCTIONAL PROTEIN HISIE"/>
    <property type="match status" value="1"/>
</dbReference>
<dbReference type="NCBIfam" id="NF000768">
    <property type="entry name" value="PRK00051.1"/>
    <property type="match status" value="1"/>
</dbReference>
<comment type="pathway">
    <text evidence="4 15">Amino-acid biosynthesis; L-histidine biosynthesis; L-histidine from 5-phospho-alpha-D-ribose 1-diphosphate: step 3/9.</text>
</comment>
<dbReference type="CDD" id="cd11534">
    <property type="entry name" value="NTP-PPase_HisIE_like"/>
    <property type="match status" value="1"/>
</dbReference>
<dbReference type="EC" id="3.5.4.19" evidence="15"/>
<evidence type="ECO:0000256" key="2">
    <source>
        <dbReference type="ARBA" id="ARBA00001460"/>
    </source>
</evidence>
<keyword evidence="11 15" id="KW-0378">Hydrolase</keyword>
<proteinExistence type="inferred from homology"/>
<comment type="catalytic activity">
    <reaction evidence="2 15">
        <text>1-(5-phospho-beta-D-ribosyl)-ATP + H2O = 1-(5-phospho-beta-D-ribosyl)-5'-AMP + diphosphate + H(+)</text>
        <dbReference type="Rhea" id="RHEA:22828"/>
        <dbReference type="ChEBI" id="CHEBI:15377"/>
        <dbReference type="ChEBI" id="CHEBI:15378"/>
        <dbReference type="ChEBI" id="CHEBI:33019"/>
        <dbReference type="ChEBI" id="CHEBI:59457"/>
        <dbReference type="ChEBI" id="CHEBI:73183"/>
        <dbReference type="EC" id="3.6.1.31"/>
    </reaction>
</comment>
<dbReference type="Gene3D" id="3.10.20.810">
    <property type="entry name" value="Phosphoribosyl-AMP cyclohydrolase"/>
    <property type="match status" value="1"/>
</dbReference>
<feature type="domain" description="Phosphoribosyl-AMP cyclohydrolase" evidence="16">
    <location>
        <begin position="41"/>
        <end position="113"/>
    </location>
</feature>
<comment type="caution">
    <text evidence="17">The sequence shown here is derived from an EMBL/GenBank/DDBJ whole genome shotgun (WGS) entry which is preliminary data.</text>
</comment>
<comment type="similarity">
    <text evidence="6 15">In the C-terminal section; belongs to the PRA-PH family.</text>
</comment>
<evidence type="ECO:0000256" key="7">
    <source>
        <dbReference type="ARBA" id="ARBA00008299"/>
    </source>
</evidence>
<keyword evidence="13 15" id="KW-0368">Histidine biosynthesis</keyword>
<dbReference type="NCBIfam" id="TIGR03188">
    <property type="entry name" value="histidine_hisI"/>
    <property type="match status" value="1"/>
</dbReference>
<evidence type="ECO:0000256" key="15">
    <source>
        <dbReference type="HAMAP-Rule" id="MF_01019"/>
    </source>
</evidence>
<protein>
    <recommendedName>
        <fullName evidence="15">Histidine biosynthesis bifunctional protein HisIE</fullName>
    </recommendedName>
    <domain>
        <recommendedName>
            <fullName evidence="15">Phosphoribosyl-AMP cyclohydrolase</fullName>
            <shortName evidence="15">PRA-CH</shortName>
            <ecNumber evidence="15">3.5.4.19</ecNumber>
        </recommendedName>
    </domain>
    <domain>
        <recommendedName>
            <fullName evidence="15">Phosphoribosyl-ATP pyrophosphatase</fullName>
            <shortName evidence="15">PRA-PH</shortName>
            <ecNumber evidence="15">3.6.1.31</ecNumber>
        </recommendedName>
    </domain>
</protein>
<name>A0ABQ2L6S2_9BACL</name>
<evidence type="ECO:0000313" key="18">
    <source>
        <dbReference type="Proteomes" id="UP000606653"/>
    </source>
</evidence>
<evidence type="ECO:0000256" key="6">
    <source>
        <dbReference type="ARBA" id="ARBA00007731"/>
    </source>
</evidence>
<evidence type="ECO:0000256" key="13">
    <source>
        <dbReference type="ARBA" id="ARBA00023102"/>
    </source>
</evidence>
<evidence type="ECO:0000256" key="1">
    <source>
        <dbReference type="ARBA" id="ARBA00000024"/>
    </source>
</evidence>
<keyword evidence="18" id="KW-1185">Reference proteome</keyword>
<evidence type="ECO:0000256" key="4">
    <source>
        <dbReference type="ARBA" id="ARBA00005169"/>
    </source>
</evidence>
<keyword evidence="10 15" id="KW-0547">Nucleotide-binding</keyword>
<dbReference type="InterPro" id="IPR008179">
    <property type="entry name" value="HisE"/>
</dbReference>
<dbReference type="HAMAP" id="MF_01019">
    <property type="entry name" value="HisIE"/>
    <property type="match status" value="1"/>
</dbReference>
<gene>
    <name evidence="15 17" type="primary">hisI</name>
    <name evidence="15" type="synonym">hisIE</name>
    <name evidence="17" type="ORF">GCM10010969_31250</name>
</gene>
<evidence type="ECO:0000313" key="17">
    <source>
        <dbReference type="EMBL" id="GGO05162.1"/>
    </source>
</evidence>
<dbReference type="PANTHER" id="PTHR42945">
    <property type="entry name" value="HISTIDINE BIOSYNTHESIS BIFUNCTIONAL PROTEIN"/>
    <property type="match status" value="1"/>
</dbReference>